<dbReference type="Proteomes" id="UP000265341">
    <property type="component" value="Unassembled WGS sequence"/>
</dbReference>
<protein>
    <recommendedName>
        <fullName evidence="3">DUF4388 domain-containing protein</fullName>
    </recommendedName>
</protein>
<dbReference type="RefSeq" id="WP_147371588.1">
    <property type="nucleotide sequence ID" value="NZ_QWLA01000024.1"/>
</dbReference>
<dbReference type="OrthoDB" id="26493at2"/>
<dbReference type="AlphaFoldDB" id="A0A399EQN8"/>
<keyword evidence="2" id="KW-1185">Reference proteome</keyword>
<name>A0A399EQN8_9DEIN</name>
<evidence type="ECO:0008006" key="3">
    <source>
        <dbReference type="Google" id="ProtNLM"/>
    </source>
</evidence>
<proteinExistence type="predicted"/>
<evidence type="ECO:0000313" key="1">
    <source>
        <dbReference type="EMBL" id="RIH86964.1"/>
    </source>
</evidence>
<accession>A0A399EQN8</accession>
<dbReference type="EMBL" id="QWLA01000024">
    <property type="protein sequence ID" value="RIH86964.1"/>
    <property type="molecule type" value="Genomic_DNA"/>
</dbReference>
<gene>
    <name evidence="1" type="ORF">Mrose_01545</name>
</gene>
<comment type="caution">
    <text evidence="1">The sequence shown here is derived from an EMBL/GenBank/DDBJ whole genome shotgun (WGS) entry which is preliminary data.</text>
</comment>
<evidence type="ECO:0000313" key="2">
    <source>
        <dbReference type="Proteomes" id="UP000265341"/>
    </source>
</evidence>
<reference evidence="1 2" key="1">
    <citation type="submission" date="2018-08" db="EMBL/GenBank/DDBJ databases">
        <title>Meiothermus roseus NBRC 110900 genome sequencing project.</title>
        <authorList>
            <person name="Da Costa M.S."/>
            <person name="Albuquerque L."/>
            <person name="Raposo P."/>
            <person name="Froufe H.J.C."/>
            <person name="Barroso C.S."/>
            <person name="Egas C."/>
        </authorList>
    </citation>
    <scope>NUCLEOTIDE SEQUENCE [LARGE SCALE GENOMIC DNA]</scope>
    <source>
        <strain evidence="1 2">NBRC 110900</strain>
    </source>
</reference>
<sequence length="281" mass="32075">METASRGLLDTVSPALLAYLFGFLPQNDPLTEWVPGELLTPEFVQRLRESQFTGFALAKLPRGHGLLVFYKGRLLEAWRQDLQGYEAGTTAYRHLIAELSKGGLSLYKLRLEDVPCLLALTQGSPRFLAAIPRSLQLETLLDSLRQEHFTGVLVVEDGSAGRAWYFYRGQPVFSPELPRELREGRVHLLQSPNKAPPDLFEVLQREEEELRRQQSNRMWESVEQVLREYMGRGAAGALERLRRTLPEDDPEELRQGLVKWLGQTLEPGAAKLFEQLIQRPR</sequence>
<organism evidence="1 2">
    <name type="scientific">Calidithermus roseus</name>
    <dbReference type="NCBI Taxonomy" id="1644118"/>
    <lineage>
        <taxon>Bacteria</taxon>
        <taxon>Thermotogati</taxon>
        <taxon>Deinococcota</taxon>
        <taxon>Deinococci</taxon>
        <taxon>Thermales</taxon>
        <taxon>Thermaceae</taxon>
        <taxon>Calidithermus</taxon>
    </lineage>
</organism>